<feature type="region of interest" description="Disordered" evidence="1">
    <location>
        <begin position="119"/>
        <end position="154"/>
    </location>
</feature>
<sequence length="425" mass="47476">MPLPLAIISTDPLKNVMNDHTRSLLESLESIAQATPARIIVSNPQTKTAPCTRVDITATTAGYQISKRIGAQVFHENIMPEQLCTVLSQLMQDFTQLNAFTPDTQYRLRLTKKGKVQFGRQAAQAETPSASSSAASIPAKSNTPASAHSSTHNRQKHYLLPEGQAIAPLVDMGVFTPEGRIIKAMYHKYRQINRFLEIVKDALQQEHSGTLHILDFGCGKSYLTFVLYHYLSTVLGLDVRMTGLDLKADVVAKCNAAAQRYGYQHLAFEVGDINGYQQQTAVDMVITLHACDTATDYALHNAVKWGARMIFSVPCCQHELNAQMHSDDLAILTRYGIVQERIAALMTDAIRANLLQACGYKTQLLEFIDLEHTPKNILIRAVRSNSPMAQRQKFLAEAEHLMQAFSFQPTLYTLLQQMQLFRPLR</sequence>
<dbReference type="SUPFAM" id="SSF53335">
    <property type="entry name" value="S-adenosyl-L-methionine-dependent methyltransferases"/>
    <property type="match status" value="1"/>
</dbReference>
<keyword evidence="4" id="KW-1185">Reference proteome</keyword>
<gene>
    <name evidence="3" type="ORF">CUZ56_01147</name>
</gene>
<dbReference type="InterPro" id="IPR025714">
    <property type="entry name" value="Methyltranfer_dom"/>
</dbReference>
<feature type="domain" description="Methyltransferase" evidence="2">
    <location>
        <begin position="187"/>
        <end position="323"/>
    </location>
</feature>
<comment type="caution">
    <text evidence="3">The sequence shown here is derived from an EMBL/GenBank/DDBJ whole genome shotgun (WGS) entry which is preliminary data.</text>
</comment>
<evidence type="ECO:0000313" key="4">
    <source>
        <dbReference type="Proteomes" id="UP000286947"/>
    </source>
</evidence>
<evidence type="ECO:0000256" key="1">
    <source>
        <dbReference type="SAM" id="MobiDB-lite"/>
    </source>
</evidence>
<feature type="compositionally biased region" description="Low complexity" evidence="1">
    <location>
        <begin position="122"/>
        <end position="141"/>
    </location>
</feature>
<protein>
    <recommendedName>
        <fullName evidence="2">Methyltransferase domain-containing protein</fullName>
    </recommendedName>
</protein>
<accession>A0A433SEQ1</accession>
<dbReference type="CDD" id="cd02440">
    <property type="entry name" value="AdoMet_MTases"/>
    <property type="match status" value="1"/>
</dbReference>
<evidence type="ECO:0000313" key="3">
    <source>
        <dbReference type="EMBL" id="RUS67205.1"/>
    </source>
</evidence>
<name>A0A433SEQ1_9BURK</name>
<dbReference type="EMBL" id="PQSP01000002">
    <property type="protein sequence ID" value="RUS67205.1"/>
    <property type="molecule type" value="Genomic_DNA"/>
</dbReference>
<proteinExistence type="predicted"/>
<organism evidence="3 4">
    <name type="scientific">Saezia sanguinis</name>
    <dbReference type="NCBI Taxonomy" id="1965230"/>
    <lineage>
        <taxon>Bacteria</taxon>
        <taxon>Pseudomonadati</taxon>
        <taxon>Pseudomonadota</taxon>
        <taxon>Betaproteobacteria</taxon>
        <taxon>Burkholderiales</taxon>
        <taxon>Saeziaceae</taxon>
        <taxon>Saezia</taxon>
    </lineage>
</organism>
<dbReference type="Proteomes" id="UP000286947">
    <property type="component" value="Unassembled WGS sequence"/>
</dbReference>
<dbReference type="GO" id="GO:0005737">
    <property type="term" value="C:cytoplasm"/>
    <property type="evidence" value="ECO:0007669"/>
    <property type="project" value="TreeGrafter"/>
</dbReference>
<dbReference type="PANTHER" id="PTHR13369:SF3">
    <property type="entry name" value="METHYLTRANSFERASE DOMAIN-CONTAINING PROTEIN"/>
    <property type="match status" value="1"/>
</dbReference>
<evidence type="ECO:0000259" key="2">
    <source>
        <dbReference type="Pfam" id="PF13679"/>
    </source>
</evidence>
<dbReference type="InterPro" id="IPR029063">
    <property type="entry name" value="SAM-dependent_MTases_sf"/>
</dbReference>
<dbReference type="AlphaFoldDB" id="A0A433SEQ1"/>
<dbReference type="Gene3D" id="3.40.50.150">
    <property type="entry name" value="Vaccinia Virus protein VP39"/>
    <property type="match status" value="1"/>
</dbReference>
<dbReference type="Pfam" id="PF13679">
    <property type="entry name" value="Methyltransf_32"/>
    <property type="match status" value="1"/>
</dbReference>
<reference evidence="3 4" key="1">
    <citation type="submission" date="2018-01" db="EMBL/GenBank/DDBJ databases">
        <title>Saezia sanguinis gen. nov., sp. nov., in the order Burkholderiales isolated from human blood.</title>
        <authorList>
            <person name="Medina-Pascual M.J."/>
            <person name="Valdezate S."/>
            <person name="Monzon S."/>
            <person name="Cuesta I."/>
            <person name="Carrasco G."/>
            <person name="Villalon P."/>
            <person name="Saez-Nieto J.A."/>
        </authorList>
    </citation>
    <scope>NUCLEOTIDE SEQUENCE [LARGE SCALE GENOMIC DNA]</scope>
    <source>
        <strain evidence="3 4">CNM695-12</strain>
    </source>
</reference>
<dbReference type="PANTHER" id="PTHR13369">
    <property type="match status" value="1"/>
</dbReference>